<dbReference type="RefSeq" id="WP_281899847.1">
    <property type="nucleotide sequence ID" value="NZ_BSDI01000029.1"/>
</dbReference>
<dbReference type="Proteomes" id="UP001144280">
    <property type="component" value="Unassembled WGS sequence"/>
</dbReference>
<feature type="domain" description="Peptidase M28" evidence="1">
    <location>
        <begin position="221"/>
        <end position="422"/>
    </location>
</feature>
<dbReference type="Pfam" id="PF04389">
    <property type="entry name" value="Peptidase_M28"/>
    <property type="match status" value="1"/>
</dbReference>
<accession>A0ABQ5R015</accession>
<protein>
    <recommendedName>
        <fullName evidence="1">Peptidase M28 domain-containing protein</fullName>
    </recommendedName>
</protein>
<proteinExistence type="predicted"/>
<organism evidence="2 3">
    <name type="scientific">Phytohabitans aurantiacus</name>
    <dbReference type="NCBI Taxonomy" id="3016789"/>
    <lineage>
        <taxon>Bacteria</taxon>
        <taxon>Bacillati</taxon>
        <taxon>Actinomycetota</taxon>
        <taxon>Actinomycetes</taxon>
        <taxon>Micromonosporales</taxon>
        <taxon>Micromonosporaceae</taxon>
    </lineage>
</organism>
<gene>
    <name evidence="2" type="ORF">Pa4123_51660</name>
</gene>
<evidence type="ECO:0000259" key="1">
    <source>
        <dbReference type="Pfam" id="PF04389"/>
    </source>
</evidence>
<evidence type="ECO:0000313" key="2">
    <source>
        <dbReference type="EMBL" id="GLH99890.1"/>
    </source>
</evidence>
<name>A0ABQ5R015_9ACTN</name>
<dbReference type="EMBL" id="BSDI01000029">
    <property type="protein sequence ID" value="GLH99890.1"/>
    <property type="molecule type" value="Genomic_DNA"/>
</dbReference>
<sequence>MSMRDLTDFYQQAIRPQVLLDHVAAVAFDRLQGSTGLARAATVVEGLAADAGLDVTVAWHPPGAPTSRWWQFTAPAANSPVAASLHLGDHLIAQYATCPMILARGSASTPTGGMHTPLVTLAADAPSQADLTRAFVLVPPTPRFKIPALLDRLTAAGAAAVGVESASPDPGRVDRLEIPDRCPLVAMSLSGEQAARLRATGPGTELTVHAEHEPAAAMPVVHAVVPGAAPGPAALLIAHLCHPGPGADDNASGVAALLSIGAAAAALPAQRRPRLELLWAPEMVGTAAWLHERLKSAKPLPDFVISVDMVGAHPTQTGAVLTIERSADHVPSPLAAALDAAADAADPPVISYSTASTCSRHPRMVVPFVGASDHLLFSDPKIAIPGAHLTCGPSSLHHSSRDTVSTLSAKHLHRHTAMVAAATTALCTGAATTDILAAMRRLDLTRLAEVTNRDPMDAQAARDAISSAYDTLARWTPPAAPDIELSAAAIVEIAGRLLGATIHTTPAGTPAIEPLWDGPWNLHNLLAAVDPTRRAAFGELLGAGGDRYAAAVALAHAIDGTRTPEQLRTAAAAAAGIPISIQFTEVFLSTMTAAGWVRTKVLSQHPAIGQDPPAMR</sequence>
<dbReference type="SUPFAM" id="SSF53187">
    <property type="entry name" value="Zn-dependent exopeptidases"/>
    <property type="match status" value="1"/>
</dbReference>
<keyword evidence="3" id="KW-1185">Reference proteome</keyword>
<dbReference type="InterPro" id="IPR007484">
    <property type="entry name" value="Peptidase_M28"/>
</dbReference>
<evidence type="ECO:0000313" key="3">
    <source>
        <dbReference type="Proteomes" id="UP001144280"/>
    </source>
</evidence>
<reference evidence="2" key="1">
    <citation type="submission" date="2022-12" db="EMBL/GenBank/DDBJ databases">
        <title>New Phytohabitans aurantiacus sp. RD004123 nov., an actinomycete isolated from soil.</title>
        <authorList>
            <person name="Triningsih D.W."/>
            <person name="Harunari E."/>
            <person name="Igarashi Y."/>
        </authorList>
    </citation>
    <scope>NUCLEOTIDE SEQUENCE</scope>
    <source>
        <strain evidence="2">RD004123</strain>
    </source>
</reference>
<comment type="caution">
    <text evidence="2">The sequence shown here is derived from an EMBL/GenBank/DDBJ whole genome shotgun (WGS) entry which is preliminary data.</text>
</comment>
<dbReference type="Gene3D" id="3.40.630.10">
    <property type="entry name" value="Zn peptidases"/>
    <property type="match status" value="1"/>
</dbReference>